<evidence type="ECO:0000313" key="2">
    <source>
        <dbReference type="Proteomes" id="UP000218934"/>
    </source>
</evidence>
<organism evidence="1 2">
    <name type="scientific">Rhizorhabdus dicambivorans</name>
    <dbReference type="NCBI Taxonomy" id="1850238"/>
    <lineage>
        <taxon>Bacteria</taxon>
        <taxon>Pseudomonadati</taxon>
        <taxon>Pseudomonadota</taxon>
        <taxon>Alphaproteobacteria</taxon>
        <taxon>Sphingomonadales</taxon>
        <taxon>Sphingomonadaceae</taxon>
        <taxon>Rhizorhabdus</taxon>
    </lineage>
</organism>
<proteinExistence type="predicted"/>
<dbReference type="AlphaFoldDB" id="A0A2A4FWU9"/>
<protein>
    <submittedName>
        <fullName evidence="1">Uncharacterized protein</fullName>
    </submittedName>
</protein>
<sequence length="193" mass="21033">MLPLLLGLVTATVPASAQKREAGPGFSLKKDGTLVHRKSGTRFPVQLAGFTRARATAFDKKGHDFAISYSQTIAGKPVVARIAMIHIEGLRPKEHVLSLKPVIGTYFRDLKLSGVRPQSEGPLSLKGMKPGSGYQARFSARLGRTPYEMSLTAVNFGYWDARMTAAYPRAVAPQAQARLVVLVDELMKTGPRR</sequence>
<comment type="caution">
    <text evidence="1">The sequence shown here is derived from an EMBL/GenBank/DDBJ whole genome shotgun (WGS) entry which is preliminary data.</text>
</comment>
<dbReference type="Proteomes" id="UP000218934">
    <property type="component" value="Unassembled WGS sequence"/>
</dbReference>
<dbReference type="KEGG" id="rdi:CMV14_06435"/>
<keyword evidence="2" id="KW-1185">Reference proteome</keyword>
<gene>
    <name evidence="1" type="ORF">COO09_09640</name>
</gene>
<accession>A0A2A4FWU9</accession>
<evidence type="ECO:0000313" key="1">
    <source>
        <dbReference type="EMBL" id="PCE42655.1"/>
    </source>
</evidence>
<dbReference type="EMBL" id="NWUF01000007">
    <property type="protein sequence ID" value="PCE42655.1"/>
    <property type="molecule type" value="Genomic_DNA"/>
</dbReference>
<reference evidence="1 2" key="1">
    <citation type="submission" date="2017-09" db="EMBL/GenBank/DDBJ databases">
        <title>The Catabolism of 3,6-Dichlorosalicylic acid is Initiated by the Cytochrome P450 Monooxygenase DsmABC in Rhizorhabdus dicambivorans Ndbn-20.</title>
        <authorList>
            <person name="Na L."/>
        </authorList>
    </citation>
    <scope>NUCLEOTIDE SEQUENCE [LARGE SCALE GENOMIC DNA]</scope>
    <source>
        <strain evidence="1 2">Ndbn-20m</strain>
    </source>
</reference>
<name>A0A2A4FWU9_9SPHN</name>